<protein>
    <submittedName>
        <fullName evidence="1">Uncharacterized protein</fullName>
    </submittedName>
</protein>
<dbReference type="AlphaFoldDB" id="A0A5Z6EGC2"/>
<sequence length="64" mass="6914">MGAAGEQGGCSGTTLRLHRTATLDGAEVVTGAYRQRGKFMTELQQMQGRKMAETILKVINLPAY</sequence>
<proteinExistence type="predicted"/>
<evidence type="ECO:0000313" key="1">
    <source>
        <dbReference type="EMBL" id="ECS3352903.1"/>
    </source>
</evidence>
<reference evidence="1" key="1">
    <citation type="submission" date="2018-07" db="EMBL/GenBank/DDBJ databases">
        <authorList>
            <consortium name="NARMS: The National Antimicrobial Resistance Monitoring System"/>
        </authorList>
    </citation>
    <scope>NUCLEOTIDE SEQUENCE</scope>
    <source>
        <strain evidence="1">CVM N57491F</strain>
    </source>
</reference>
<gene>
    <name evidence="1" type="ORF">A3030_24135</name>
</gene>
<name>A0A5Z6EGC2_SALSE</name>
<comment type="caution">
    <text evidence="1">The sequence shown here is derived from an EMBL/GenBank/DDBJ whole genome shotgun (WGS) entry which is preliminary data.</text>
</comment>
<accession>A0A5Z6EGC2</accession>
<dbReference type="EMBL" id="AAKJGI010000042">
    <property type="protein sequence ID" value="ECS3352903.1"/>
    <property type="molecule type" value="Genomic_DNA"/>
</dbReference>
<organism evidence="1">
    <name type="scientific">Salmonella senftenberg</name>
    <dbReference type="NCBI Taxonomy" id="28150"/>
    <lineage>
        <taxon>Bacteria</taxon>
        <taxon>Pseudomonadati</taxon>
        <taxon>Pseudomonadota</taxon>
        <taxon>Gammaproteobacteria</taxon>
        <taxon>Enterobacterales</taxon>
        <taxon>Enterobacteriaceae</taxon>
        <taxon>Salmonella</taxon>
    </lineage>
</organism>